<sequence length="71" mass="8397">MGRILAIFIEPEAVKNFYSFFWKRVPTRVHNFSFLINSQKMTNARYTSAAVTTTTTTVQSYDFYRDVRTFI</sequence>
<comment type="caution">
    <text evidence="1">The sequence shown here is derived from an EMBL/GenBank/DDBJ whole genome shotgun (WGS) entry which is preliminary data.</text>
</comment>
<evidence type="ECO:0000313" key="1">
    <source>
        <dbReference type="EMBL" id="KAL3384479.1"/>
    </source>
</evidence>
<keyword evidence="2" id="KW-1185">Reference proteome</keyword>
<dbReference type="AlphaFoldDB" id="A0ABD2VUW5"/>
<gene>
    <name evidence="1" type="ORF">TKK_019789</name>
</gene>
<dbReference type="Proteomes" id="UP001627154">
    <property type="component" value="Unassembled WGS sequence"/>
</dbReference>
<reference evidence="1 2" key="1">
    <citation type="journal article" date="2024" name="bioRxiv">
        <title>A reference genome for Trichogramma kaykai: A tiny desert-dwelling parasitoid wasp with competing sex-ratio distorters.</title>
        <authorList>
            <person name="Culotta J."/>
            <person name="Lindsey A.R."/>
        </authorList>
    </citation>
    <scope>NUCLEOTIDE SEQUENCE [LARGE SCALE GENOMIC DNA]</scope>
    <source>
        <strain evidence="1 2">KSX58</strain>
    </source>
</reference>
<dbReference type="EMBL" id="JBJJXI010000172">
    <property type="protein sequence ID" value="KAL3384479.1"/>
    <property type="molecule type" value="Genomic_DNA"/>
</dbReference>
<protein>
    <submittedName>
        <fullName evidence="1">Uncharacterized protein</fullName>
    </submittedName>
</protein>
<name>A0ABD2VUW5_9HYME</name>
<evidence type="ECO:0000313" key="2">
    <source>
        <dbReference type="Proteomes" id="UP001627154"/>
    </source>
</evidence>
<accession>A0ABD2VUW5</accession>
<organism evidence="1 2">
    <name type="scientific">Trichogramma kaykai</name>
    <dbReference type="NCBI Taxonomy" id="54128"/>
    <lineage>
        <taxon>Eukaryota</taxon>
        <taxon>Metazoa</taxon>
        <taxon>Ecdysozoa</taxon>
        <taxon>Arthropoda</taxon>
        <taxon>Hexapoda</taxon>
        <taxon>Insecta</taxon>
        <taxon>Pterygota</taxon>
        <taxon>Neoptera</taxon>
        <taxon>Endopterygota</taxon>
        <taxon>Hymenoptera</taxon>
        <taxon>Apocrita</taxon>
        <taxon>Proctotrupomorpha</taxon>
        <taxon>Chalcidoidea</taxon>
        <taxon>Trichogrammatidae</taxon>
        <taxon>Trichogramma</taxon>
    </lineage>
</organism>
<proteinExistence type="predicted"/>